<dbReference type="Gene3D" id="3.40.50.300">
    <property type="entry name" value="P-loop containing nucleotide triphosphate hydrolases"/>
    <property type="match status" value="1"/>
</dbReference>
<protein>
    <submittedName>
        <fullName evidence="3">P-loop containing nucleoside triphosphate hydrolase protein</fullName>
    </submittedName>
</protein>
<dbReference type="OrthoDB" id="4748888at2759"/>
<evidence type="ECO:0000259" key="2">
    <source>
        <dbReference type="Pfam" id="PF25000"/>
    </source>
</evidence>
<dbReference type="InterPro" id="IPR056681">
    <property type="entry name" value="DUF7779"/>
</dbReference>
<dbReference type="SUPFAM" id="SSF48452">
    <property type="entry name" value="TPR-like"/>
    <property type="match status" value="1"/>
</dbReference>
<dbReference type="GO" id="GO:0016787">
    <property type="term" value="F:hydrolase activity"/>
    <property type="evidence" value="ECO:0007669"/>
    <property type="project" value="UniProtKB-KW"/>
</dbReference>
<evidence type="ECO:0000313" key="3">
    <source>
        <dbReference type="EMBL" id="KAH7316733.1"/>
    </source>
</evidence>
<evidence type="ECO:0000259" key="1">
    <source>
        <dbReference type="Pfam" id="PF00931"/>
    </source>
</evidence>
<keyword evidence="3" id="KW-0378">Hydrolase</keyword>
<dbReference type="Gene3D" id="1.25.40.10">
    <property type="entry name" value="Tetratricopeptide repeat domain"/>
    <property type="match status" value="1"/>
</dbReference>
<dbReference type="SUPFAM" id="SSF52540">
    <property type="entry name" value="P-loop containing nucleoside triphosphate hydrolases"/>
    <property type="match status" value="1"/>
</dbReference>
<dbReference type="Pfam" id="PF13374">
    <property type="entry name" value="TPR_10"/>
    <property type="match status" value="1"/>
</dbReference>
<dbReference type="Pfam" id="PF00931">
    <property type="entry name" value="NB-ARC"/>
    <property type="match status" value="1"/>
</dbReference>
<dbReference type="InterPro" id="IPR027417">
    <property type="entry name" value="P-loop_NTPase"/>
</dbReference>
<organism evidence="3 4">
    <name type="scientific">Stachybotrys elegans</name>
    <dbReference type="NCBI Taxonomy" id="80388"/>
    <lineage>
        <taxon>Eukaryota</taxon>
        <taxon>Fungi</taxon>
        <taxon>Dikarya</taxon>
        <taxon>Ascomycota</taxon>
        <taxon>Pezizomycotina</taxon>
        <taxon>Sordariomycetes</taxon>
        <taxon>Hypocreomycetidae</taxon>
        <taxon>Hypocreales</taxon>
        <taxon>Stachybotryaceae</taxon>
        <taxon>Stachybotrys</taxon>
    </lineage>
</organism>
<dbReference type="AlphaFoldDB" id="A0A8K0SQ17"/>
<sequence>MSEKGSAHLPCHVLPVARNSRFFGRESLLADIDNYLKPESSSGGLRSMAIHGLGGVGKTQIALEYAYSKHLELDAVLWVPADNILALLQGFTRIAVEGLKLPNANPASPQENMLMVVSWLQETCKLPPLPLLHAASWLLIFDNVESHKVLEKCWPAVDRGAILITTRRHMVASQPIDRGLPILQFYNYEGAQLILHLVRHRQNTADEEAASKELSSLLSGYALAISQMTAYINARTMPIRSFVSLYKKYPQRLHKERKEGWKYIGYDHALDTVWDISFGALGPSANALLRVLSFCAPDSIPTDFLEPGEAAQLPSTIEFCLDELDRWDAVEQLTDHALVRHDVGSNTLSLHRLVQAECLFRSSAAENQDAFDGAVKLLKEKFPSRGSLVMSDSEWEDGARYLEQIASVTRQWRDSQGKKDALSPTVEFCNLTADCAWFVHDNDAAGIMSFVIETGEQAYRKLPDDLKAPLLEADILLLLCIRDLRTDGNFKSAEAQGLKSLDIRLGLDKPQELEKTNCYNYIAIALDSCGRHDEAKTWLRRSRDVLETKDDELHTRLLCQNNLNFSRNLFSVGDFDEAERMLDQAYSQATKFKSWYSLAFAQHTKAALYIRWQGYDLAAREVTLARSTLTKSGGFASISWVSGIVSYRASSVAIKQKEQDAAIDEAKKAVAIARLYNMPAGARARFSHLLMKAYQMGPGNYEKEAKEARDEAQRLRKMIPPGRTDLDDESDEAFEMLVDISVR</sequence>
<feature type="domain" description="DUF7779" evidence="2">
    <location>
        <begin position="277"/>
        <end position="360"/>
    </location>
</feature>
<dbReference type="PANTHER" id="PTHR35205:SF1">
    <property type="entry name" value="ZU5 DOMAIN-CONTAINING PROTEIN"/>
    <property type="match status" value="1"/>
</dbReference>
<dbReference type="Proteomes" id="UP000813444">
    <property type="component" value="Unassembled WGS sequence"/>
</dbReference>
<reference evidence="3" key="1">
    <citation type="journal article" date="2021" name="Nat. Commun.">
        <title>Genetic determinants of endophytism in the Arabidopsis root mycobiome.</title>
        <authorList>
            <person name="Mesny F."/>
            <person name="Miyauchi S."/>
            <person name="Thiergart T."/>
            <person name="Pickel B."/>
            <person name="Atanasova L."/>
            <person name="Karlsson M."/>
            <person name="Huettel B."/>
            <person name="Barry K.W."/>
            <person name="Haridas S."/>
            <person name="Chen C."/>
            <person name="Bauer D."/>
            <person name="Andreopoulos W."/>
            <person name="Pangilinan J."/>
            <person name="LaButti K."/>
            <person name="Riley R."/>
            <person name="Lipzen A."/>
            <person name="Clum A."/>
            <person name="Drula E."/>
            <person name="Henrissat B."/>
            <person name="Kohler A."/>
            <person name="Grigoriev I.V."/>
            <person name="Martin F.M."/>
            <person name="Hacquard S."/>
        </authorList>
    </citation>
    <scope>NUCLEOTIDE SEQUENCE</scope>
    <source>
        <strain evidence="3">MPI-CAGE-CH-0235</strain>
    </source>
</reference>
<dbReference type="GO" id="GO:0043531">
    <property type="term" value="F:ADP binding"/>
    <property type="evidence" value="ECO:0007669"/>
    <property type="project" value="InterPro"/>
</dbReference>
<keyword evidence="4" id="KW-1185">Reference proteome</keyword>
<dbReference type="InterPro" id="IPR011990">
    <property type="entry name" value="TPR-like_helical_dom_sf"/>
</dbReference>
<dbReference type="InterPro" id="IPR002182">
    <property type="entry name" value="NB-ARC"/>
</dbReference>
<dbReference type="PANTHER" id="PTHR35205">
    <property type="entry name" value="NB-ARC AND TPR DOMAIN PROTEIN"/>
    <property type="match status" value="1"/>
</dbReference>
<proteinExistence type="predicted"/>
<comment type="caution">
    <text evidence="3">The sequence shown here is derived from an EMBL/GenBank/DDBJ whole genome shotgun (WGS) entry which is preliminary data.</text>
</comment>
<evidence type="ECO:0000313" key="4">
    <source>
        <dbReference type="Proteomes" id="UP000813444"/>
    </source>
</evidence>
<name>A0A8K0SQ17_9HYPO</name>
<dbReference type="EMBL" id="JAGPNK010000008">
    <property type="protein sequence ID" value="KAH7316733.1"/>
    <property type="molecule type" value="Genomic_DNA"/>
</dbReference>
<gene>
    <name evidence="3" type="ORF">B0I35DRAFT_479552</name>
</gene>
<accession>A0A8K0SQ17</accession>
<dbReference type="Pfam" id="PF25000">
    <property type="entry name" value="DUF7779"/>
    <property type="match status" value="1"/>
</dbReference>
<feature type="domain" description="NB-ARC" evidence="1">
    <location>
        <begin position="42"/>
        <end position="176"/>
    </location>
</feature>